<proteinExistence type="predicted"/>
<reference evidence="1" key="1">
    <citation type="journal article" date="2015" name="Nature">
        <title>Complex archaea that bridge the gap between prokaryotes and eukaryotes.</title>
        <authorList>
            <person name="Spang A."/>
            <person name="Saw J.H."/>
            <person name="Jorgensen S.L."/>
            <person name="Zaremba-Niedzwiedzka K."/>
            <person name="Martijn J."/>
            <person name="Lind A.E."/>
            <person name="van Eijk R."/>
            <person name="Schleper C."/>
            <person name="Guy L."/>
            <person name="Ettema T.J."/>
        </authorList>
    </citation>
    <scope>NUCLEOTIDE SEQUENCE</scope>
</reference>
<dbReference type="EMBL" id="LAZR01029581">
    <property type="protein sequence ID" value="KKL59172.1"/>
    <property type="molecule type" value="Genomic_DNA"/>
</dbReference>
<protein>
    <recommendedName>
        <fullName evidence="2">C1q domain-containing protein</fullName>
    </recommendedName>
</protein>
<evidence type="ECO:0008006" key="2">
    <source>
        <dbReference type="Google" id="ProtNLM"/>
    </source>
</evidence>
<gene>
    <name evidence="1" type="ORF">LCGC14_2217990</name>
</gene>
<evidence type="ECO:0000313" key="1">
    <source>
        <dbReference type="EMBL" id="KKL59172.1"/>
    </source>
</evidence>
<dbReference type="AlphaFoldDB" id="A0A0F9G7E4"/>
<sequence>MGGSGLRVDPLDVRPALSDERRSRRSASALRGFSLLRQGVFPNGRIKATSNQAGLVVATEAKIVFDTTVKDSPADDTEGDPDGSMADLTNNRIYARHAGWYIVMASIPWEVESGGDYRRARVKKNGATVEGTDTSDPIAIFNTFNNLVVPLQLDKDDYIELFATHGVGAGLDVIATGEAPYLALTWVGL</sequence>
<organism evidence="1">
    <name type="scientific">marine sediment metagenome</name>
    <dbReference type="NCBI Taxonomy" id="412755"/>
    <lineage>
        <taxon>unclassified sequences</taxon>
        <taxon>metagenomes</taxon>
        <taxon>ecological metagenomes</taxon>
    </lineage>
</organism>
<accession>A0A0F9G7E4</accession>
<name>A0A0F9G7E4_9ZZZZ</name>
<comment type="caution">
    <text evidence="1">The sequence shown here is derived from an EMBL/GenBank/DDBJ whole genome shotgun (WGS) entry which is preliminary data.</text>
</comment>